<name>A0ABU8RFM7_9ACTN</name>
<proteinExistence type="predicted"/>
<dbReference type="EMBL" id="JBBIAA010000001">
    <property type="protein sequence ID" value="MEJ5943833.1"/>
    <property type="molecule type" value="Genomic_DNA"/>
</dbReference>
<keyword evidence="3" id="KW-1185">Reference proteome</keyword>
<dbReference type="Proteomes" id="UP001387100">
    <property type="component" value="Unassembled WGS sequence"/>
</dbReference>
<dbReference type="CDD" id="cd06588">
    <property type="entry name" value="PhnB_like"/>
    <property type="match status" value="1"/>
</dbReference>
<protein>
    <submittedName>
        <fullName evidence="2">VOC family protein</fullName>
    </submittedName>
</protein>
<dbReference type="InterPro" id="IPR029068">
    <property type="entry name" value="Glyas_Bleomycin-R_OHBP_Dase"/>
</dbReference>
<comment type="caution">
    <text evidence="2">The sequence shown here is derived from an EMBL/GenBank/DDBJ whole genome shotgun (WGS) entry which is preliminary data.</text>
</comment>
<sequence length="143" mass="15487">MSVTTTAHLNFRGQAREALEHYAAVFGGEPVVVTYADLPQESDADLGVVPEQVKWGQVATPAGFSVMAYDVQPARGYDPGQDRLFMSVRGDDADEITRYFRGLAEGGHVREELAPSGFSPLYGMVTDRFGITWVLDVAAPYGG</sequence>
<gene>
    <name evidence="2" type="ORF">WDZ17_00805</name>
</gene>
<dbReference type="Gene3D" id="3.10.180.10">
    <property type="entry name" value="2,3-Dihydroxybiphenyl 1,2-Dioxygenase, domain 1"/>
    <property type="match status" value="1"/>
</dbReference>
<reference evidence="2 3" key="1">
    <citation type="journal article" date="2017" name="Int. J. Syst. Evol. Microbiol.">
        <title>Pseudokineococcus basanitobsidens sp. nov., isolated from volcanic rock.</title>
        <authorList>
            <person name="Lee D.W."/>
            <person name="Park M.Y."/>
            <person name="Kim J.J."/>
            <person name="Kim B.S."/>
        </authorList>
    </citation>
    <scope>NUCLEOTIDE SEQUENCE [LARGE SCALE GENOMIC DNA]</scope>
    <source>
        <strain evidence="2 3">DSM 103726</strain>
    </source>
</reference>
<accession>A0ABU8RFM7</accession>
<organism evidence="2 3">
    <name type="scientific">Pseudokineococcus basanitobsidens</name>
    <dbReference type="NCBI Taxonomy" id="1926649"/>
    <lineage>
        <taxon>Bacteria</taxon>
        <taxon>Bacillati</taxon>
        <taxon>Actinomycetota</taxon>
        <taxon>Actinomycetes</taxon>
        <taxon>Kineosporiales</taxon>
        <taxon>Kineosporiaceae</taxon>
        <taxon>Pseudokineococcus</taxon>
    </lineage>
</organism>
<dbReference type="PANTHER" id="PTHR33990:SF1">
    <property type="entry name" value="PROTEIN YJDN"/>
    <property type="match status" value="1"/>
</dbReference>
<dbReference type="RefSeq" id="WP_339573225.1">
    <property type="nucleotide sequence ID" value="NZ_JBBIAA010000001.1"/>
</dbReference>
<dbReference type="Pfam" id="PF00903">
    <property type="entry name" value="Glyoxalase"/>
    <property type="match status" value="1"/>
</dbReference>
<dbReference type="SUPFAM" id="SSF54593">
    <property type="entry name" value="Glyoxalase/Bleomycin resistance protein/Dihydroxybiphenyl dioxygenase"/>
    <property type="match status" value="1"/>
</dbReference>
<evidence type="ECO:0000313" key="3">
    <source>
        <dbReference type="Proteomes" id="UP001387100"/>
    </source>
</evidence>
<feature type="domain" description="Glyoxalase/fosfomycin resistance/dioxygenase" evidence="1">
    <location>
        <begin position="11"/>
        <end position="134"/>
    </location>
</feature>
<evidence type="ECO:0000313" key="2">
    <source>
        <dbReference type="EMBL" id="MEJ5943833.1"/>
    </source>
</evidence>
<dbReference type="InterPro" id="IPR028973">
    <property type="entry name" value="PhnB-like"/>
</dbReference>
<dbReference type="InterPro" id="IPR004360">
    <property type="entry name" value="Glyas_Fos-R_dOase_dom"/>
</dbReference>
<dbReference type="PANTHER" id="PTHR33990">
    <property type="entry name" value="PROTEIN YJDN-RELATED"/>
    <property type="match status" value="1"/>
</dbReference>
<evidence type="ECO:0000259" key="1">
    <source>
        <dbReference type="Pfam" id="PF00903"/>
    </source>
</evidence>